<dbReference type="SMART" id="SM00644">
    <property type="entry name" value="Ami_2"/>
    <property type="match status" value="1"/>
</dbReference>
<dbReference type="EMBL" id="VOHE01000002">
    <property type="protein sequence ID" value="TWT20731.1"/>
    <property type="molecule type" value="Genomic_DNA"/>
</dbReference>
<dbReference type="InterPro" id="IPR051206">
    <property type="entry name" value="NAMLAA_amidase_2"/>
</dbReference>
<dbReference type="RefSeq" id="WP_146311446.1">
    <property type="nucleotide sequence ID" value="NZ_VOHE01000002.1"/>
</dbReference>
<dbReference type="SUPFAM" id="SSF55846">
    <property type="entry name" value="N-acetylmuramoyl-L-alanine amidase-like"/>
    <property type="match status" value="1"/>
</dbReference>
<evidence type="ECO:0000256" key="3">
    <source>
        <dbReference type="ARBA" id="ARBA00022801"/>
    </source>
</evidence>
<evidence type="ECO:0000256" key="4">
    <source>
        <dbReference type="ARBA" id="ARBA00023316"/>
    </source>
</evidence>
<dbReference type="Gene3D" id="3.40.80.10">
    <property type="entry name" value="Peptidoglycan recognition protein-like"/>
    <property type="match status" value="1"/>
</dbReference>
<keyword evidence="3" id="KW-0378">Hydrolase</keyword>
<evidence type="ECO:0000256" key="2">
    <source>
        <dbReference type="ARBA" id="ARBA00011901"/>
    </source>
</evidence>
<comment type="catalytic activity">
    <reaction evidence="1">
        <text>Hydrolyzes the link between N-acetylmuramoyl residues and L-amino acid residues in certain cell-wall glycopeptides.</text>
        <dbReference type="EC" id="3.5.1.28"/>
    </reaction>
</comment>
<keyword evidence="7" id="KW-1185">Reference proteome</keyword>
<evidence type="ECO:0000313" key="7">
    <source>
        <dbReference type="Proteomes" id="UP000315949"/>
    </source>
</evidence>
<dbReference type="GO" id="GO:0009253">
    <property type="term" value="P:peptidoglycan catabolic process"/>
    <property type="evidence" value="ECO:0007669"/>
    <property type="project" value="InterPro"/>
</dbReference>
<reference evidence="6 7" key="1">
    <citation type="submission" date="2019-07" db="EMBL/GenBank/DDBJ databases">
        <title>Luteimonas sp. YD-1 nov., isolated from acidic soil.</title>
        <authorList>
            <person name="Zhou J."/>
        </authorList>
    </citation>
    <scope>NUCLEOTIDE SEQUENCE [LARGE SCALE GENOMIC DNA]</scope>
    <source>
        <strain evidence="6 7">YD-1</strain>
    </source>
</reference>
<dbReference type="GO" id="GO:0009254">
    <property type="term" value="P:peptidoglycan turnover"/>
    <property type="evidence" value="ECO:0007669"/>
    <property type="project" value="TreeGrafter"/>
</dbReference>
<dbReference type="PANTHER" id="PTHR30417:SF1">
    <property type="entry name" value="N-ACETYLMURAMOYL-L-ALANINE AMIDASE AMID"/>
    <property type="match status" value="1"/>
</dbReference>
<dbReference type="GO" id="GO:0019867">
    <property type="term" value="C:outer membrane"/>
    <property type="evidence" value="ECO:0007669"/>
    <property type="project" value="TreeGrafter"/>
</dbReference>
<dbReference type="InterPro" id="IPR036505">
    <property type="entry name" value="Amidase/PGRP_sf"/>
</dbReference>
<dbReference type="CDD" id="cd06583">
    <property type="entry name" value="PGRP"/>
    <property type="match status" value="1"/>
</dbReference>
<dbReference type="AlphaFoldDB" id="A0A5C5U2U8"/>
<dbReference type="Pfam" id="PF01510">
    <property type="entry name" value="Amidase_2"/>
    <property type="match status" value="1"/>
</dbReference>
<accession>A0A5C5U2U8</accession>
<dbReference type="Proteomes" id="UP000315949">
    <property type="component" value="Unassembled WGS sequence"/>
</dbReference>
<evidence type="ECO:0000256" key="1">
    <source>
        <dbReference type="ARBA" id="ARBA00001561"/>
    </source>
</evidence>
<proteinExistence type="predicted"/>
<dbReference type="InterPro" id="IPR002502">
    <property type="entry name" value="Amidase_domain"/>
</dbReference>
<name>A0A5C5U2U8_9GAMM</name>
<feature type="domain" description="N-acetylmuramoyl-L-alanine amidase" evidence="5">
    <location>
        <begin position="18"/>
        <end position="162"/>
    </location>
</feature>
<comment type="caution">
    <text evidence="6">The sequence shown here is derived from an EMBL/GenBank/DDBJ whole genome shotgun (WGS) entry which is preliminary data.</text>
</comment>
<organism evidence="6 7">
    <name type="scientific">Luteimonas wenzhouensis</name>
    <dbReference type="NCBI Taxonomy" id="2599615"/>
    <lineage>
        <taxon>Bacteria</taxon>
        <taxon>Pseudomonadati</taxon>
        <taxon>Pseudomonadota</taxon>
        <taxon>Gammaproteobacteria</taxon>
        <taxon>Lysobacterales</taxon>
        <taxon>Lysobacteraceae</taxon>
        <taxon>Luteimonas</taxon>
    </lineage>
</organism>
<dbReference type="GO" id="GO:0071555">
    <property type="term" value="P:cell wall organization"/>
    <property type="evidence" value="ECO:0007669"/>
    <property type="project" value="UniProtKB-KW"/>
</dbReference>
<dbReference type="PANTHER" id="PTHR30417">
    <property type="entry name" value="N-ACETYLMURAMOYL-L-ALANINE AMIDASE AMID"/>
    <property type="match status" value="1"/>
</dbReference>
<evidence type="ECO:0000259" key="5">
    <source>
        <dbReference type="SMART" id="SM00644"/>
    </source>
</evidence>
<evidence type="ECO:0000313" key="6">
    <source>
        <dbReference type="EMBL" id="TWT20731.1"/>
    </source>
</evidence>
<dbReference type="GO" id="GO:0008745">
    <property type="term" value="F:N-acetylmuramoyl-L-alanine amidase activity"/>
    <property type="evidence" value="ECO:0007669"/>
    <property type="project" value="UniProtKB-EC"/>
</dbReference>
<sequence>MPQPTGVPPIHVDHLPYATRLQARGLDAVDLVVVHCTELPDLATARAFGEQVRYPGSGTGNSGHWYIDRDGRIVEYVPPERVAHHVRGHNARSVGIELVNRGRWPDWLAVAHQAMDEPYPDAQVEALLALLGHLRATLPALRHIAGHEDLDTERVPASDDPAVTVARKRDPGPLFPWPRVLAGCGLQRIP</sequence>
<keyword evidence="4" id="KW-0961">Cell wall biogenesis/degradation</keyword>
<protein>
    <recommendedName>
        <fullName evidence="2">N-acetylmuramoyl-L-alanine amidase</fullName>
        <ecNumber evidence="2">3.5.1.28</ecNumber>
    </recommendedName>
</protein>
<dbReference type="OrthoDB" id="9794842at2"/>
<gene>
    <name evidence="6" type="ORF">FQY79_05305</name>
</gene>
<dbReference type="EC" id="3.5.1.28" evidence="2"/>